<dbReference type="AlphaFoldDB" id="A0AAD4L9Y9"/>
<comment type="caution">
    <text evidence="1">The sequence shown here is derived from an EMBL/GenBank/DDBJ whole genome shotgun (WGS) entry which is preliminary data.</text>
</comment>
<evidence type="ECO:0000313" key="1">
    <source>
        <dbReference type="EMBL" id="KAH8980014.1"/>
    </source>
</evidence>
<protein>
    <submittedName>
        <fullName evidence="1">Uncharacterized protein</fullName>
    </submittedName>
</protein>
<organism evidence="1 2">
    <name type="scientific">Lactarius akahatsu</name>
    <dbReference type="NCBI Taxonomy" id="416441"/>
    <lineage>
        <taxon>Eukaryota</taxon>
        <taxon>Fungi</taxon>
        <taxon>Dikarya</taxon>
        <taxon>Basidiomycota</taxon>
        <taxon>Agaricomycotina</taxon>
        <taxon>Agaricomycetes</taxon>
        <taxon>Russulales</taxon>
        <taxon>Russulaceae</taxon>
        <taxon>Lactarius</taxon>
    </lineage>
</organism>
<reference evidence="1" key="1">
    <citation type="submission" date="2022-01" db="EMBL/GenBank/DDBJ databases">
        <title>Comparative genomics reveals a dynamic genome evolution in the ectomycorrhizal milk-cap (Lactarius) mushrooms.</title>
        <authorList>
            <consortium name="DOE Joint Genome Institute"/>
            <person name="Lebreton A."/>
            <person name="Tang N."/>
            <person name="Kuo A."/>
            <person name="LaButti K."/>
            <person name="Drula E."/>
            <person name="Barry K."/>
            <person name="Clum A."/>
            <person name="Lipzen A."/>
            <person name="Mousain D."/>
            <person name="Ng V."/>
            <person name="Wang R."/>
            <person name="Wang X."/>
            <person name="Dai Y."/>
            <person name="Henrissat B."/>
            <person name="Grigoriev I.V."/>
            <person name="Guerin-Laguette A."/>
            <person name="Yu F."/>
            <person name="Martin F.M."/>
        </authorList>
    </citation>
    <scope>NUCLEOTIDE SEQUENCE</scope>
    <source>
        <strain evidence="1">QP</strain>
    </source>
</reference>
<sequence length="542" mass="60101">MLQLTETTLFHWDCTWGFLSHSVSNEKDGISGPHTVRRVQSWMSTIQAPSQPLQTWEGPGSSQSHVTIANTEFTTSSGRQTKPMLSSNDGLRYCMSSEPNEGEYCDVLANLLKHSNRFPSMDIIEVISNQRDSPASIGSFASNKATENLPAFSSESLNENHDIDGADVDMYLPPSHGYYDNNDNDNTDQGCYILATPEDVQLGLLSASLMSTDTLTGAMAQAIRKREIMQTKMENWPAMLGAPHAVKSESSTKIMNKDLPLDAHPAFCCDVVPTIWHWAGGNVHDPFNINKSKLVEALAVIWSRVYIDVPFEIPTTVSLINQQFSEWRNSFTSAATSTIISLFSSDDHYLQYNAHVAFAVDMMQSYRFLFSDSFSDNDKEWMGMWHGPPFLQVFASHLNATTSCVIVTELDLETQGYEGAMGLAAAALERTLTLLTNGEIDIKLVIEDKVSTGIKCKCKAMKTAVWKVEQCNSPPQPFSDRLWGGATHEFMSLLGQVPHNAMERILYDAQLVATNQKARMSKATAPSENEQLFSECAALAFH</sequence>
<dbReference type="EMBL" id="JAKELL010000147">
    <property type="protein sequence ID" value="KAH8980014.1"/>
    <property type="molecule type" value="Genomic_DNA"/>
</dbReference>
<gene>
    <name evidence="1" type="ORF">EDB92DRAFT_1954353</name>
</gene>
<evidence type="ECO:0000313" key="2">
    <source>
        <dbReference type="Proteomes" id="UP001201163"/>
    </source>
</evidence>
<keyword evidence="2" id="KW-1185">Reference proteome</keyword>
<dbReference type="Proteomes" id="UP001201163">
    <property type="component" value="Unassembled WGS sequence"/>
</dbReference>
<name>A0AAD4L9Y9_9AGAM</name>
<proteinExistence type="predicted"/>
<accession>A0AAD4L9Y9</accession>